<dbReference type="PANTHER" id="PTHR32027">
    <property type="entry name" value="CYTOSINE DEAMINASE"/>
    <property type="match status" value="1"/>
</dbReference>
<keyword evidence="5" id="KW-1185">Reference proteome</keyword>
<dbReference type="OrthoDB" id="9815027at2"/>
<dbReference type="GO" id="GO:0016814">
    <property type="term" value="F:hydrolase activity, acting on carbon-nitrogen (but not peptide) bonds, in cyclic amidines"/>
    <property type="evidence" value="ECO:0007669"/>
    <property type="project" value="TreeGrafter"/>
</dbReference>
<reference evidence="5" key="1">
    <citation type="submission" date="2015-07" db="EMBL/GenBank/DDBJ databases">
        <title>Genome sequencing project for genomic taxonomy and phylogenomics of Bacillus-like bacteria.</title>
        <authorList>
            <person name="Liu B."/>
            <person name="Wang J."/>
            <person name="Zhu Y."/>
            <person name="Liu G."/>
            <person name="Chen Q."/>
            <person name="Chen Z."/>
            <person name="Lan J."/>
            <person name="Che J."/>
            <person name="Ge C."/>
            <person name="Shi H."/>
            <person name="Pan Z."/>
            <person name="Liu X."/>
        </authorList>
    </citation>
    <scope>NUCLEOTIDE SEQUENCE [LARGE SCALE GENOMIC DNA]</scope>
    <source>
        <strain evidence="5">FJAT-27997</strain>
    </source>
</reference>
<accession>A0A0K9GVF7</accession>
<protein>
    <submittedName>
        <fullName evidence="4">Deaminase</fullName>
    </submittedName>
</protein>
<keyword evidence="1" id="KW-0479">Metal-binding</keyword>
<dbReference type="EMBL" id="LFZW01000001">
    <property type="protein sequence ID" value="KMY50242.1"/>
    <property type="molecule type" value="Genomic_DNA"/>
</dbReference>
<dbReference type="CDD" id="cd01293">
    <property type="entry name" value="Bact_CD"/>
    <property type="match status" value="1"/>
</dbReference>
<feature type="domain" description="Amidohydrolase 3" evidence="3">
    <location>
        <begin position="115"/>
        <end position="392"/>
    </location>
</feature>
<dbReference type="RefSeq" id="WP_049681589.1">
    <property type="nucleotide sequence ID" value="NZ_LFZW01000001.1"/>
</dbReference>
<evidence type="ECO:0000256" key="1">
    <source>
        <dbReference type="ARBA" id="ARBA00022723"/>
    </source>
</evidence>
<proteinExistence type="predicted"/>
<dbReference type="Gene3D" id="2.30.40.10">
    <property type="entry name" value="Urease, subunit C, domain 1"/>
    <property type="match status" value="1"/>
</dbReference>
<gene>
    <name evidence="4" type="ORF">AC625_12650</name>
</gene>
<dbReference type="GO" id="GO:0046872">
    <property type="term" value="F:metal ion binding"/>
    <property type="evidence" value="ECO:0007669"/>
    <property type="project" value="UniProtKB-KW"/>
</dbReference>
<dbReference type="Gene3D" id="3.20.20.140">
    <property type="entry name" value="Metal-dependent hydrolases"/>
    <property type="match status" value="1"/>
</dbReference>
<dbReference type="STRING" id="1679170.AC625_12650"/>
<dbReference type="PATRIC" id="fig|1679170.3.peg.2887"/>
<comment type="caution">
    <text evidence="4">The sequence shown here is derived from an EMBL/GenBank/DDBJ whole genome shotgun (WGS) entry which is preliminary data.</text>
</comment>
<name>A0A0K9GVF7_9BACI</name>
<dbReference type="GO" id="GO:0019239">
    <property type="term" value="F:deaminase activity"/>
    <property type="evidence" value="ECO:0007669"/>
    <property type="project" value="UniProtKB-ARBA"/>
</dbReference>
<dbReference type="InterPro" id="IPR011059">
    <property type="entry name" value="Metal-dep_hydrolase_composite"/>
</dbReference>
<dbReference type="InterPro" id="IPR032466">
    <property type="entry name" value="Metal_Hydrolase"/>
</dbReference>
<evidence type="ECO:0000256" key="2">
    <source>
        <dbReference type="ARBA" id="ARBA00022801"/>
    </source>
</evidence>
<dbReference type="FunFam" id="3.20.20.140:FF:000019">
    <property type="entry name" value="Cytosine deaminase"/>
    <property type="match status" value="1"/>
</dbReference>
<organism evidence="4 5">
    <name type="scientific">Peribacillus loiseleuriae</name>
    <dbReference type="NCBI Taxonomy" id="1679170"/>
    <lineage>
        <taxon>Bacteria</taxon>
        <taxon>Bacillati</taxon>
        <taxon>Bacillota</taxon>
        <taxon>Bacilli</taxon>
        <taxon>Bacillales</taxon>
        <taxon>Bacillaceae</taxon>
        <taxon>Peribacillus</taxon>
    </lineage>
</organism>
<evidence type="ECO:0000313" key="4">
    <source>
        <dbReference type="EMBL" id="KMY50242.1"/>
    </source>
</evidence>
<evidence type="ECO:0000259" key="3">
    <source>
        <dbReference type="Pfam" id="PF07969"/>
    </source>
</evidence>
<keyword evidence="2" id="KW-0378">Hydrolase</keyword>
<dbReference type="PANTHER" id="PTHR32027:SF9">
    <property type="entry name" value="BLL3847 PROTEIN"/>
    <property type="match status" value="1"/>
</dbReference>
<dbReference type="NCBIfam" id="NF005312">
    <property type="entry name" value="PRK06846.1"/>
    <property type="match status" value="1"/>
</dbReference>
<dbReference type="InterPro" id="IPR013108">
    <property type="entry name" value="Amidohydro_3"/>
</dbReference>
<dbReference type="Pfam" id="PF07969">
    <property type="entry name" value="Amidohydro_3"/>
    <property type="match status" value="1"/>
</dbReference>
<dbReference type="SUPFAM" id="SSF51556">
    <property type="entry name" value="Metallo-dependent hydrolases"/>
    <property type="match status" value="1"/>
</dbReference>
<dbReference type="Proteomes" id="UP000037146">
    <property type="component" value="Unassembled WGS sequence"/>
</dbReference>
<sequence length="408" mass="44625">MADKTYWLKNVQLETGYHYQDGAVTGTDTESFHVQVTAGKITDIVSVDKPLETNFPEKDAKNYLMLPSFRDMHVHLDKTYYGGPWKAPSIPTKGLITRLEEEEVLLPKLLPVATERAERLLHLLTSKGSTRIRAHCNVDPVIGLKNLEATLRAVESYKEKAAIEIVAFPQHGLLRSDSVQLVREALRNGASLVGGVDPATIDGDIEKSLQTVMELAVEANVDIDLHLHDAGHLGIFTFKRLAALTEEVGWQGRVTISHALAFADISRSEVIEVAKLLAKQGISIASSVPIGHTIPIPLLQEEGVNVSLGVDSVMDHWSPFGKGDNLEKVGTLAERFNLSDERSLGQTLRYITGGITPLNKEGECAWPKVGDNADFVFVDASCSAEAVARRATRKAIVFKGNFVTDNLS</sequence>
<dbReference type="InterPro" id="IPR052349">
    <property type="entry name" value="Metallo-hydrolase_Enzymes"/>
</dbReference>
<evidence type="ECO:0000313" key="5">
    <source>
        <dbReference type="Proteomes" id="UP000037146"/>
    </source>
</evidence>
<dbReference type="AlphaFoldDB" id="A0A0K9GVF7"/>